<evidence type="ECO:0000256" key="6">
    <source>
        <dbReference type="ARBA" id="ARBA00022490"/>
    </source>
</evidence>
<dbReference type="GO" id="GO:0000049">
    <property type="term" value="F:tRNA binding"/>
    <property type="evidence" value="ECO:0007669"/>
    <property type="project" value="TreeGrafter"/>
</dbReference>
<sequence length="343" mass="38223">MLLPALLTEPRSSHPFLLLQSTAAQTIFPLLHTLCNRPGVYTICCVSLYAPSTLVTSSSTIAKIQDWTARVPGYSDIHDFKTELLAAIKDAPQEKPLAIVIDSLETLSENISSSTEAYELLYEVLQVLKGHPYPSQLIVQSVQPDETADLLIQTSFSSSLVHLKAHPTSLFRHLSKEYMISPPPITHDIKFWSIFIPFSERVREVERLSFGSDGEGTSCGKEMVVEIQVRGINTHSRKRGSERVLEGWDSRKHTPCAISDLQDLKPLFSPKQVAEDVPDPTQNLPFNLSLNESQQQSRAKVPLPYAHEGQRSDTTHASQGTIFYDPDSADDIDDDDPDEDLDI</sequence>
<dbReference type="PANTHER" id="PTHR15641:SF1">
    <property type="entry name" value="ELONGATOR COMPLEX PROTEIN 5"/>
    <property type="match status" value="1"/>
</dbReference>
<keyword evidence="6" id="KW-0963">Cytoplasm</keyword>
<comment type="similarity">
    <text evidence="4">Belongs to the ELP5 family.</text>
</comment>
<gene>
    <name evidence="10" type="ORF">D9756_003805</name>
</gene>
<dbReference type="UniPathway" id="UPA00988"/>
<evidence type="ECO:0000256" key="1">
    <source>
        <dbReference type="ARBA" id="ARBA00004123"/>
    </source>
</evidence>
<dbReference type="InterPro" id="IPR019519">
    <property type="entry name" value="Elp5"/>
</dbReference>
<dbReference type="AlphaFoldDB" id="A0A8H5D9W7"/>
<dbReference type="EMBL" id="JAACJO010000007">
    <property type="protein sequence ID" value="KAF5356284.1"/>
    <property type="molecule type" value="Genomic_DNA"/>
</dbReference>
<keyword evidence="7" id="KW-0819">tRNA processing</keyword>
<reference evidence="10 11" key="1">
    <citation type="journal article" date="2020" name="ISME J.">
        <title>Uncovering the hidden diversity of litter-decomposition mechanisms in mushroom-forming fungi.</title>
        <authorList>
            <person name="Floudas D."/>
            <person name="Bentzer J."/>
            <person name="Ahren D."/>
            <person name="Johansson T."/>
            <person name="Persson P."/>
            <person name="Tunlid A."/>
        </authorList>
    </citation>
    <scope>NUCLEOTIDE SEQUENCE [LARGE SCALE GENOMIC DNA]</scope>
    <source>
        <strain evidence="10 11">CBS 146.42</strain>
    </source>
</reference>
<dbReference type="GO" id="GO:0005634">
    <property type="term" value="C:nucleus"/>
    <property type="evidence" value="ECO:0007669"/>
    <property type="project" value="UniProtKB-SubCell"/>
</dbReference>
<dbReference type="Pfam" id="PF10483">
    <property type="entry name" value="Elong_Iki1"/>
    <property type="match status" value="1"/>
</dbReference>
<dbReference type="GO" id="GO:0005829">
    <property type="term" value="C:cytosol"/>
    <property type="evidence" value="ECO:0007669"/>
    <property type="project" value="TreeGrafter"/>
</dbReference>
<evidence type="ECO:0000256" key="7">
    <source>
        <dbReference type="ARBA" id="ARBA00022694"/>
    </source>
</evidence>
<evidence type="ECO:0000256" key="5">
    <source>
        <dbReference type="ARBA" id="ARBA00020264"/>
    </source>
</evidence>
<evidence type="ECO:0000313" key="10">
    <source>
        <dbReference type="EMBL" id="KAF5356284.1"/>
    </source>
</evidence>
<name>A0A8H5D9W7_9AGAR</name>
<evidence type="ECO:0000256" key="2">
    <source>
        <dbReference type="ARBA" id="ARBA00004496"/>
    </source>
</evidence>
<dbReference type="GO" id="GO:0002098">
    <property type="term" value="P:tRNA wobble uridine modification"/>
    <property type="evidence" value="ECO:0007669"/>
    <property type="project" value="InterPro"/>
</dbReference>
<comment type="caution">
    <text evidence="10">The sequence shown here is derived from an EMBL/GenBank/DDBJ whole genome shotgun (WGS) entry which is preliminary data.</text>
</comment>
<evidence type="ECO:0000256" key="4">
    <source>
        <dbReference type="ARBA" id="ARBA00009567"/>
    </source>
</evidence>
<feature type="compositionally biased region" description="Acidic residues" evidence="9">
    <location>
        <begin position="327"/>
        <end position="343"/>
    </location>
</feature>
<evidence type="ECO:0000256" key="9">
    <source>
        <dbReference type="SAM" id="MobiDB-lite"/>
    </source>
</evidence>
<dbReference type="GO" id="GO:0033588">
    <property type="term" value="C:elongator holoenzyme complex"/>
    <property type="evidence" value="ECO:0007669"/>
    <property type="project" value="InterPro"/>
</dbReference>
<feature type="region of interest" description="Disordered" evidence="9">
    <location>
        <begin position="292"/>
        <end position="343"/>
    </location>
</feature>
<dbReference type="PANTHER" id="PTHR15641">
    <property type="entry name" value="ELONGATOR COMPLEX PROTEIN 5"/>
    <property type="match status" value="1"/>
</dbReference>
<accession>A0A8H5D9W7</accession>
<evidence type="ECO:0000256" key="3">
    <source>
        <dbReference type="ARBA" id="ARBA00005043"/>
    </source>
</evidence>
<comment type="subcellular location">
    <subcellularLocation>
        <location evidence="2">Cytoplasm</location>
    </subcellularLocation>
    <subcellularLocation>
        <location evidence="1">Nucleus</location>
    </subcellularLocation>
</comment>
<dbReference type="OrthoDB" id="166907at2759"/>
<dbReference type="Proteomes" id="UP000559027">
    <property type="component" value="Unassembled WGS sequence"/>
</dbReference>
<keyword evidence="11" id="KW-1185">Reference proteome</keyword>
<comment type="pathway">
    <text evidence="3">tRNA modification; 5-methoxycarbonylmethyl-2-thiouridine-tRNA biosynthesis.</text>
</comment>
<proteinExistence type="inferred from homology"/>
<protein>
    <recommendedName>
        <fullName evidence="5">Elongator complex protein 5</fullName>
    </recommendedName>
</protein>
<organism evidence="10 11">
    <name type="scientific">Leucocoprinus leucothites</name>
    <dbReference type="NCBI Taxonomy" id="201217"/>
    <lineage>
        <taxon>Eukaryota</taxon>
        <taxon>Fungi</taxon>
        <taxon>Dikarya</taxon>
        <taxon>Basidiomycota</taxon>
        <taxon>Agaricomycotina</taxon>
        <taxon>Agaricomycetes</taxon>
        <taxon>Agaricomycetidae</taxon>
        <taxon>Agaricales</taxon>
        <taxon>Agaricineae</taxon>
        <taxon>Agaricaceae</taxon>
        <taxon>Leucocoprinus</taxon>
    </lineage>
</organism>
<keyword evidence="8" id="KW-0539">Nucleus</keyword>
<evidence type="ECO:0000313" key="11">
    <source>
        <dbReference type="Proteomes" id="UP000559027"/>
    </source>
</evidence>
<evidence type="ECO:0000256" key="8">
    <source>
        <dbReference type="ARBA" id="ARBA00023242"/>
    </source>
</evidence>